<evidence type="ECO:0000313" key="7">
    <source>
        <dbReference type="EMBL" id="ELU17643.1"/>
    </source>
</evidence>
<reference evidence="8" key="3">
    <citation type="submission" date="2015-06" db="UniProtKB">
        <authorList>
            <consortium name="EnsemblMetazoa"/>
        </authorList>
    </citation>
    <scope>IDENTIFICATION</scope>
</reference>
<proteinExistence type="inferred from homology"/>
<protein>
    <submittedName>
        <fullName evidence="7 8">Uncharacterized protein</fullName>
    </submittedName>
</protein>
<comment type="similarity">
    <text evidence="1">Belongs to the peptidase S28 family.</text>
</comment>
<evidence type="ECO:0000256" key="6">
    <source>
        <dbReference type="SAM" id="SignalP"/>
    </source>
</evidence>
<evidence type="ECO:0000256" key="5">
    <source>
        <dbReference type="ARBA" id="ARBA00023180"/>
    </source>
</evidence>
<dbReference type="STRING" id="283909.R7VFM7"/>
<dbReference type="Proteomes" id="UP000014760">
    <property type="component" value="Unassembled WGS sequence"/>
</dbReference>
<feature type="signal peptide" evidence="6">
    <location>
        <begin position="1"/>
        <end position="26"/>
    </location>
</feature>
<reference evidence="9" key="1">
    <citation type="submission" date="2012-12" db="EMBL/GenBank/DDBJ databases">
        <authorList>
            <person name="Hellsten U."/>
            <person name="Grimwood J."/>
            <person name="Chapman J.A."/>
            <person name="Shapiro H."/>
            <person name="Aerts A."/>
            <person name="Otillar R.P."/>
            <person name="Terry A.Y."/>
            <person name="Boore J.L."/>
            <person name="Simakov O."/>
            <person name="Marletaz F."/>
            <person name="Cho S.-J."/>
            <person name="Edsinger-Gonzales E."/>
            <person name="Havlak P."/>
            <person name="Kuo D.-H."/>
            <person name="Larsson T."/>
            <person name="Lv J."/>
            <person name="Arendt D."/>
            <person name="Savage R."/>
            <person name="Osoegawa K."/>
            <person name="de Jong P."/>
            <person name="Lindberg D.R."/>
            <person name="Seaver E.C."/>
            <person name="Weisblat D.A."/>
            <person name="Putnam N.H."/>
            <person name="Grigoriev I.V."/>
            <person name="Rokhsar D.S."/>
        </authorList>
    </citation>
    <scope>NUCLEOTIDE SEQUENCE</scope>
    <source>
        <strain evidence="9">I ESC-2004</strain>
    </source>
</reference>
<evidence type="ECO:0000256" key="3">
    <source>
        <dbReference type="ARBA" id="ARBA00022729"/>
    </source>
</evidence>
<sequence length="472" mass="53242">MATSRILIACLAIIAEFLSIPLTASAQTPYKEQFFEQTIDHFNSYWAQYGKRTYKQRYLIQDKWWTPGKGPIFFYTGNEGDIATFWNNTGFMFEIAPKFNALIVFAEHRYYGKSLPFGERSFKQPYISLLSSQQALADFAVLLNHLKPSLNATDCKVIAFGGSYGGMLSAYMRIKYPNLIDGSIAASAPVYLIGGDSSRDFFFEDVTADFQAAGCDKLIRDGFSKMASMSSTTDGLKKISSHFMLCKYMKTTSDFTHFLGWLRNAFTLMAMMDYPYPTDFMSKMPAWPVNAGCKAMKNVTCPVKGLADLASIVYPYKPDGCHDIWTDFVDCADPTGCGTGPDSYAWDYQACTDFLMPSGTNNKTDMFPILPFTMEQRNSYCEKRWGVTPDVEWTKLSFWGKDLKYTGNIVFSNGLLDPWHRGGVLEDLSDSLIAITIKEGAHHLDLRASNEHDPESVKVARQKEIDIITHWL</sequence>
<dbReference type="EnsemblMetazoa" id="CapteT152094">
    <property type="protein sequence ID" value="CapteP152094"/>
    <property type="gene ID" value="CapteG152094"/>
</dbReference>
<gene>
    <name evidence="7" type="ORF">CAPTEDRAFT_152094</name>
</gene>
<keyword evidence="5" id="KW-0325">Glycoprotein</keyword>
<evidence type="ECO:0000313" key="8">
    <source>
        <dbReference type="EnsemblMetazoa" id="CapteP152094"/>
    </source>
</evidence>
<dbReference type="OrthoDB" id="2130629at2759"/>
<dbReference type="HOGENOM" id="CLU_020959_0_0_1"/>
<dbReference type="EMBL" id="KB292404">
    <property type="protein sequence ID" value="ELU17643.1"/>
    <property type="molecule type" value="Genomic_DNA"/>
</dbReference>
<dbReference type="EMBL" id="AMQN01016784">
    <property type="status" value="NOT_ANNOTATED_CDS"/>
    <property type="molecule type" value="Genomic_DNA"/>
</dbReference>
<name>R7VFM7_CAPTE</name>
<dbReference type="InterPro" id="IPR029058">
    <property type="entry name" value="AB_hydrolase_fold"/>
</dbReference>
<dbReference type="PANTHER" id="PTHR11010">
    <property type="entry name" value="PROTEASE S28 PRO-X CARBOXYPEPTIDASE-RELATED"/>
    <property type="match status" value="1"/>
</dbReference>
<evidence type="ECO:0000256" key="2">
    <source>
        <dbReference type="ARBA" id="ARBA00022670"/>
    </source>
</evidence>
<dbReference type="AlphaFoldDB" id="R7VFM7"/>
<dbReference type="SUPFAM" id="SSF53474">
    <property type="entry name" value="alpha/beta-Hydrolases"/>
    <property type="match status" value="1"/>
</dbReference>
<dbReference type="InterPro" id="IPR008758">
    <property type="entry name" value="Peptidase_S28"/>
</dbReference>
<dbReference type="GO" id="GO:0006508">
    <property type="term" value="P:proteolysis"/>
    <property type="evidence" value="ECO:0007669"/>
    <property type="project" value="UniProtKB-KW"/>
</dbReference>
<keyword evidence="4" id="KW-0378">Hydrolase</keyword>
<accession>R7VFM7</accession>
<evidence type="ECO:0000256" key="4">
    <source>
        <dbReference type="ARBA" id="ARBA00022801"/>
    </source>
</evidence>
<feature type="chain" id="PRO_5008788982" evidence="6">
    <location>
        <begin position="27"/>
        <end position="472"/>
    </location>
</feature>
<dbReference type="InterPro" id="IPR042269">
    <property type="entry name" value="Ser_carbopepase_S28_SKS"/>
</dbReference>
<dbReference type="Gene3D" id="3.40.50.1820">
    <property type="entry name" value="alpha/beta hydrolase"/>
    <property type="match status" value="1"/>
</dbReference>
<keyword evidence="2" id="KW-0645">Protease</keyword>
<organism evidence="7">
    <name type="scientific">Capitella teleta</name>
    <name type="common">Polychaete worm</name>
    <dbReference type="NCBI Taxonomy" id="283909"/>
    <lineage>
        <taxon>Eukaryota</taxon>
        <taxon>Metazoa</taxon>
        <taxon>Spiralia</taxon>
        <taxon>Lophotrochozoa</taxon>
        <taxon>Annelida</taxon>
        <taxon>Polychaeta</taxon>
        <taxon>Sedentaria</taxon>
        <taxon>Scolecida</taxon>
        <taxon>Capitellidae</taxon>
        <taxon>Capitella</taxon>
    </lineage>
</organism>
<dbReference type="Pfam" id="PF05577">
    <property type="entry name" value="Peptidase_S28"/>
    <property type="match status" value="1"/>
</dbReference>
<dbReference type="OMA" id="ELYMPMS"/>
<dbReference type="GO" id="GO:0008239">
    <property type="term" value="F:dipeptidyl-peptidase activity"/>
    <property type="evidence" value="ECO:0007669"/>
    <property type="project" value="TreeGrafter"/>
</dbReference>
<evidence type="ECO:0000256" key="1">
    <source>
        <dbReference type="ARBA" id="ARBA00011079"/>
    </source>
</evidence>
<keyword evidence="3 6" id="KW-0732">Signal</keyword>
<dbReference type="PANTHER" id="PTHR11010:SF107">
    <property type="entry name" value="DIPEPTIDYL PEPTIDASE 2"/>
    <property type="match status" value="1"/>
</dbReference>
<dbReference type="Gene3D" id="1.20.120.980">
    <property type="entry name" value="Serine carboxypeptidase S28, SKS domain"/>
    <property type="match status" value="1"/>
</dbReference>
<keyword evidence="9" id="KW-1185">Reference proteome</keyword>
<evidence type="ECO:0000313" key="9">
    <source>
        <dbReference type="Proteomes" id="UP000014760"/>
    </source>
</evidence>
<dbReference type="GO" id="GO:0070008">
    <property type="term" value="F:serine-type exopeptidase activity"/>
    <property type="evidence" value="ECO:0007669"/>
    <property type="project" value="InterPro"/>
</dbReference>
<reference evidence="7 9" key="2">
    <citation type="journal article" date="2013" name="Nature">
        <title>Insights into bilaterian evolution from three spiralian genomes.</title>
        <authorList>
            <person name="Simakov O."/>
            <person name="Marletaz F."/>
            <person name="Cho S.J."/>
            <person name="Edsinger-Gonzales E."/>
            <person name="Havlak P."/>
            <person name="Hellsten U."/>
            <person name="Kuo D.H."/>
            <person name="Larsson T."/>
            <person name="Lv J."/>
            <person name="Arendt D."/>
            <person name="Savage R."/>
            <person name="Osoegawa K."/>
            <person name="de Jong P."/>
            <person name="Grimwood J."/>
            <person name="Chapman J.A."/>
            <person name="Shapiro H."/>
            <person name="Aerts A."/>
            <person name="Otillar R.P."/>
            <person name="Terry A.Y."/>
            <person name="Boore J.L."/>
            <person name="Grigoriev I.V."/>
            <person name="Lindberg D.R."/>
            <person name="Seaver E.C."/>
            <person name="Weisblat D.A."/>
            <person name="Putnam N.H."/>
            <person name="Rokhsar D.S."/>
        </authorList>
    </citation>
    <scope>NUCLEOTIDE SEQUENCE</scope>
    <source>
        <strain evidence="7 9">I ESC-2004</strain>
    </source>
</reference>
<dbReference type="FunFam" id="3.40.50.1820:FF:000484">
    <property type="entry name" value="Dipeptidyl peptidase 2"/>
    <property type="match status" value="1"/>
</dbReference>